<accession>A0A1M5B2T2</accession>
<dbReference type="GO" id="GO:0009279">
    <property type="term" value="C:cell outer membrane"/>
    <property type="evidence" value="ECO:0007669"/>
    <property type="project" value="UniProtKB-SubCell"/>
</dbReference>
<dbReference type="GO" id="GO:0015562">
    <property type="term" value="F:efflux transmembrane transporter activity"/>
    <property type="evidence" value="ECO:0007669"/>
    <property type="project" value="InterPro"/>
</dbReference>
<protein>
    <submittedName>
        <fullName evidence="11">Outer membrane protein TolC</fullName>
    </submittedName>
</protein>
<evidence type="ECO:0000256" key="7">
    <source>
        <dbReference type="ARBA" id="ARBA00023237"/>
    </source>
</evidence>
<keyword evidence="3" id="KW-0813">Transport</keyword>
<keyword evidence="12" id="KW-1185">Reference proteome</keyword>
<dbReference type="EMBL" id="FQUU01000009">
    <property type="protein sequence ID" value="SHF36755.1"/>
    <property type="molecule type" value="Genomic_DNA"/>
</dbReference>
<feature type="chain" id="PRO_5012522176" evidence="10">
    <location>
        <begin position="25"/>
        <end position="448"/>
    </location>
</feature>
<evidence type="ECO:0000256" key="6">
    <source>
        <dbReference type="ARBA" id="ARBA00023136"/>
    </source>
</evidence>
<dbReference type="Pfam" id="PF02321">
    <property type="entry name" value="OEP"/>
    <property type="match status" value="2"/>
</dbReference>
<comment type="similarity">
    <text evidence="2">Belongs to the outer membrane factor (OMF) (TC 1.B.17) family.</text>
</comment>
<reference evidence="11 12" key="1">
    <citation type="submission" date="2016-11" db="EMBL/GenBank/DDBJ databases">
        <authorList>
            <person name="Jaros S."/>
            <person name="Januszkiewicz K."/>
            <person name="Wedrychowicz H."/>
        </authorList>
    </citation>
    <scope>NUCLEOTIDE SEQUENCE [LARGE SCALE GENOMIC DNA]</scope>
    <source>
        <strain evidence="11 12">DSM 18119</strain>
    </source>
</reference>
<evidence type="ECO:0000313" key="12">
    <source>
        <dbReference type="Proteomes" id="UP000184048"/>
    </source>
</evidence>
<gene>
    <name evidence="11" type="ORF">SAMN02745131_02459</name>
</gene>
<dbReference type="PANTHER" id="PTHR30026">
    <property type="entry name" value="OUTER MEMBRANE PROTEIN TOLC"/>
    <property type="match status" value="1"/>
</dbReference>
<name>A0A1M5B2T2_9BACT</name>
<dbReference type="SUPFAM" id="SSF56954">
    <property type="entry name" value="Outer membrane efflux proteins (OEP)"/>
    <property type="match status" value="1"/>
</dbReference>
<keyword evidence="7" id="KW-0998">Cell outer membrane</keyword>
<dbReference type="GO" id="GO:0015288">
    <property type="term" value="F:porin activity"/>
    <property type="evidence" value="ECO:0007669"/>
    <property type="project" value="TreeGrafter"/>
</dbReference>
<dbReference type="InterPro" id="IPR051906">
    <property type="entry name" value="TolC-like"/>
</dbReference>
<dbReference type="PANTHER" id="PTHR30026:SF20">
    <property type="entry name" value="OUTER MEMBRANE PROTEIN TOLC"/>
    <property type="match status" value="1"/>
</dbReference>
<evidence type="ECO:0000256" key="5">
    <source>
        <dbReference type="ARBA" id="ARBA00022692"/>
    </source>
</evidence>
<evidence type="ECO:0000256" key="9">
    <source>
        <dbReference type="SAM" id="MobiDB-lite"/>
    </source>
</evidence>
<feature type="compositionally biased region" description="Polar residues" evidence="9">
    <location>
        <begin position="94"/>
        <end position="107"/>
    </location>
</feature>
<dbReference type="STRING" id="1121884.SAMN02745131_02459"/>
<feature type="signal peptide" evidence="10">
    <location>
        <begin position="1"/>
        <end position="24"/>
    </location>
</feature>
<dbReference type="AlphaFoldDB" id="A0A1M5B2T2"/>
<proteinExistence type="inferred from homology"/>
<evidence type="ECO:0000256" key="2">
    <source>
        <dbReference type="ARBA" id="ARBA00007613"/>
    </source>
</evidence>
<feature type="region of interest" description="Disordered" evidence="9">
    <location>
        <begin position="83"/>
        <end position="108"/>
    </location>
</feature>
<dbReference type="Proteomes" id="UP000184048">
    <property type="component" value="Unassembled WGS sequence"/>
</dbReference>
<dbReference type="RefSeq" id="WP_072835613.1">
    <property type="nucleotide sequence ID" value="NZ_FQUU01000009.1"/>
</dbReference>
<evidence type="ECO:0000256" key="8">
    <source>
        <dbReference type="SAM" id="Coils"/>
    </source>
</evidence>
<keyword evidence="4" id="KW-1134">Transmembrane beta strand</keyword>
<dbReference type="GO" id="GO:1990281">
    <property type="term" value="C:efflux pump complex"/>
    <property type="evidence" value="ECO:0007669"/>
    <property type="project" value="TreeGrafter"/>
</dbReference>
<evidence type="ECO:0000313" key="11">
    <source>
        <dbReference type="EMBL" id="SHF36755.1"/>
    </source>
</evidence>
<evidence type="ECO:0000256" key="4">
    <source>
        <dbReference type="ARBA" id="ARBA00022452"/>
    </source>
</evidence>
<dbReference type="InterPro" id="IPR003423">
    <property type="entry name" value="OMP_efflux"/>
</dbReference>
<feature type="coiled-coil region" evidence="8">
    <location>
        <begin position="369"/>
        <end position="403"/>
    </location>
</feature>
<comment type="subcellular location">
    <subcellularLocation>
        <location evidence="1">Cell outer membrane</location>
    </subcellularLocation>
</comment>
<evidence type="ECO:0000256" key="10">
    <source>
        <dbReference type="SAM" id="SignalP"/>
    </source>
</evidence>
<dbReference type="OrthoDB" id="680214at2"/>
<keyword evidence="10" id="KW-0732">Signal</keyword>
<sequence>MKHRRLMTAVGCLFFTLFASGVFAQQQKTLSLQEAINLSLKNSKQLKSSQAKIEEATAALKEAVERKLPDASVSGSYLRLNSPNVDLKTKKDNSGGTPATTTESPKPSQAMYGIANVSLPIFSGFRIKYGIESARYLEQAAKLDAENDQEEIILNTIDAYNNLYKAYAAVELVDSSLQSARERAGQFRNLEKNGLLPRNELLKSELQVSNTELSLLDAQNNWQLANINMDLMLGLPENTELQLDTAAFQAPRELKQVAEYVQLGLQNRKDLSAVSYRKKAAATAVKATEGEKYPGLALSGGYVALNVPGVLTVTNAVNIGLGVQYSISSLWKNKAKVQQAQAREKQIAASEELLGDAIRLEVNRAYQNYLLAQKRIDVLQNAIDQATENYRIINNKYQNALATTTELLDADVAQLQAKLNYAFAKSDAVVAYDKLLQAAGLLQNTETK</sequence>
<evidence type="ECO:0000256" key="3">
    <source>
        <dbReference type="ARBA" id="ARBA00022448"/>
    </source>
</evidence>
<keyword evidence="5" id="KW-0812">Transmembrane</keyword>
<dbReference type="Gene3D" id="1.20.1600.10">
    <property type="entry name" value="Outer membrane efflux proteins (OEP)"/>
    <property type="match status" value="1"/>
</dbReference>
<organism evidence="11 12">
    <name type="scientific">Flavisolibacter ginsengisoli DSM 18119</name>
    <dbReference type="NCBI Taxonomy" id="1121884"/>
    <lineage>
        <taxon>Bacteria</taxon>
        <taxon>Pseudomonadati</taxon>
        <taxon>Bacteroidota</taxon>
        <taxon>Chitinophagia</taxon>
        <taxon>Chitinophagales</taxon>
        <taxon>Chitinophagaceae</taxon>
        <taxon>Flavisolibacter</taxon>
    </lineage>
</organism>
<evidence type="ECO:0000256" key="1">
    <source>
        <dbReference type="ARBA" id="ARBA00004442"/>
    </source>
</evidence>
<keyword evidence="6" id="KW-0472">Membrane</keyword>
<keyword evidence="8" id="KW-0175">Coiled coil</keyword>